<dbReference type="EMBL" id="WTFF01000246">
    <property type="protein sequence ID" value="MBW5485384.1"/>
    <property type="molecule type" value="Genomic_DNA"/>
</dbReference>
<gene>
    <name evidence="1" type="ORF">GPJ59_26790</name>
</gene>
<dbReference type="Gene3D" id="1.10.600.10">
    <property type="entry name" value="Farnesyl Diphosphate Synthase"/>
    <property type="match status" value="1"/>
</dbReference>
<name>A0ABS6ZC92_9ACTN</name>
<dbReference type="InterPro" id="IPR008949">
    <property type="entry name" value="Isoprenoid_synthase_dom_sf"/>
</dbReference>
<dbReference type="PANTHER" id="PTHR31480">
    <property type="entry name" value="BIFUNCTIONAL LYCOPENE CYCLASE/PHYTOENE SYNTHASE"/>
    <property type="match status" value="1"/>
</dbReference>
<dbReference type="Proteomes" id="UP000812013">
    <property type="component" value="Unassembled WGS sequence"/>
</dbReference>
<reference evidence="1 2" key="1">
    <citation type="submission" date="2019-12" db="EMBL/GenBank/DDBJ databases">
        <title>Genome sequence of Streptomyces bambusae.</title>
        <authorList>
            <person name="Bansal K."/>
            <person name="Choksket S."/>
            <person name="Korpole S."/>
            <person name="Patil P.B."/>
        </authorList>
    </citation>
    <scope>NUCLEOTIDE SEQUENCE [LARGE SCALE GENOMIC DNA]</scope>
    <source>
        <strain evidence="1 2">SK60</strain>
    </source>
</reference>
<protein>
    <recommendedName>
        <fullName evidence="3">Phytoene/squalene synthetase</fullName>
    </recommendedName>
</protein>
<organism evidence="1 2">
    <name type="scientific">Streptomyces bambusae</name>
    <dbReference type="NCBI Taxonomy" id="1550616"/>
    <lineage>
        <taxon>Bacteria</taxon>
        <taxon>Bacillati</taxon>
        <taxon>Actinomycetota</taxon>
        <taxon>Actinomycetes</taxon>
        <taxon>Kitasatosporales</taxon>
        <taxon>Streptomycetaceae</taxon>
        <taxon>Streptomyces</taxon>
    </lineage>
</organism>
<dbReference type="SUPFAM" id="SSF48576">
    <property type="entry name" value="Terpenoid synthases"/>
    <property type="match status" value="1"/>
</dbReference>
<evidence type="ECO:0000313" key="2">
    <source>
        <dbReference type="Proteomes" id="UP000812013"/>
    </source>
</evidence>
<dbReference type="RefSeq" id="WP_219670287.1">
    <property type="nucleotide sequence ID" value="NZ_WTFF01000246.1"/>
</dbReference>
<sequence length="288" mass="30686">MADPLRRSDLTLAARRVARREPAPYLALRLLAAPHLQPWLAAGLAFMNRVDDVAETGTTAQRLAGLEQLGHQVDAALAGAPGPDPVIRAYAYAVRERGLPREWIDRFLQGAASAEAAFAGFAAEQDFQEYLDAYAWPGIVAFTGLQYPGGPDEAQAAGWRRFVDAAQRVDFLADLAGDLADGRLCIPRDRLAAHGVTEDDLRGGKDSEAVRGLLADEARRARGALDAAAGVAGLADPGLRRVVRVMTELMAHQLTAVERAGAGAVRRDVGYGVLAPLRILGRAVAARP</sequence>
<proteinExistence type="predicted"/>
<comment type="caution">
    <text evidence="1">The sequence shown here is derived from an EMBL/GenBank/DDBJ whole genome shotgun (WGS) entry which is preliminary data.</text>
</comment>
<accession>A0ABS6ZC92</accession>
<dbReference type="InterPro" id="IPR002060">
    <property type="entry name" value="Squ/phyt_synthse"/>
</dbReference>
<dbReference type="Pfam" id="PF00494">
    <property type="entry name" value="SQS_PSY"/>
    <property type="match status" value="1"/>
</dbReference>
<keyword evidence="2" id="KW-1185">Reference proteome</keyword>
<evidence type="ECO:0008006" key="3">
    <source>
        <dbReference type="Google" id="ProtNLM"/>
    </source>
</evidence>
<evidence type="ECO:0000313" key="1">
    <source>
        <dbReference type="EMBL" id="MBW5485384.1"/>
    </source>
</evidence>